<accession>A0ABU9K9C5</accession>
<dbReference type="PROSITE" id="PS51000">
    <property type="entry name" value="HTH_DEOR_2"/>
    <property type="match status" value="1"/>
</dbReference>
<keyword evidence="1" id="KW-0805">Transcription regulation</keyword>
<evidence type="ECO:0000256" key="2">
    <source>
        <dbReference type="ARBA" id="ARBA00023163"/>
    </source>
</evidence>
<keyword evidence="6" id="KW-1185">Reference proteome</keyword>
<proteinExistence type="predicted"/>
<comment type="caution">
    <text evidence="5">The sequence shown here is derived from an EMBL/GenBank/DDBJ whole genome shotgun (WGS) entry which is preliminary data.</text>
</comment>
<evidence type="ECO:0000313" key="6">
    <source>
        <dbReference type="Proteomes" id="UP001389717"/>
    </source>
</evidence>
<dbReference type="InterPro" id="IPR037171">
    <property type="entry name" value="NagB/RpiA_transferase-like"/>
</dbReference>
<evidence type="ECO:0000256" key="3">
    <source>
        <dbReference type="SAM" id="MobiDB-lite"/>
    </source>
</evidence>
<dbReference type="Gene3D" id="1.10.10.10">
    <property type="entry name" value="Winged helix-like DNA-binding domain superfamily/Winged helix DNA-binding domain"/>
    <property type="match status" value="1"/>
</dbReference>
<dbReference type="InterPro" id="IPR036390">
    <property type="entry name" value="WH_DNA-bd_sf"/>
</dbReference>
<feature type="domain" description="HTH deoR-type" evidence="4">
    <location>
        <begin position="3"/>
        <end position="58"/>
    </location>
</feature>
<dbReference type="InterPro" id="IPR014036">
    <property type="entry name" value="DeoR-like_C"/>
</dbReference>
<feature type="region of interest" description="Disordered" evidence="3">
    <location>
        <begin position="51"/>
        <end position="71"/>
    </location>
</feature>
<dbReference type="InterPro" id="IPR036388">
    <property type="entry name" value="WH-like_DNA-bd_sf"/>
</dbReference>
<name>A0ABU9K9C5_9BACI</name>
<evidence type="ECO:0000256" key="1">
    <source>
        <dbReference type="ARBA" id="ARBA00023015"/>
    </source>
</evidence>
<dbReference type="SMART" id="SM00420">
    <property type="entry name" value="HTH_DEOR"/>
    <property type="match status" value="1"/>
</dbReference>
<evidence type="ECO:0000313" key="5">
    <source>
        <dbReference type="EMBL" id="MEL3971508.1"/>
    </source>
</evidence>
<gene>
    <name evidence="5" type="ORF">AAEO50_04375</name>
</gene>
<dbReference type="PANTHER" id="PTHR30363">
    <property type="entry name" value="HTH-TYPE TRANSCRIPTIONAL REGULATOR SRLR-RELATED"/>
    <property type="match status" value="1"/>
</dbReference>
<organism evidence="5 6">
    <name type="scientific">Rossellomorea oryzaecorticis</name>
    <dbReference type="NCBI Taxonomy" id="1396505"/>
    <lineage>
        <taxon>Bacteria</taxon>
        <taxon>Bacillati</taxon>
        <taxon>Bacillota</taxon>
        <taxon>Bacilli</taxon>
        <taxon>Bacillales</taxon>
        <taxon>Bacillaceae</taxon>
        <taxon>Rossellomorea</taxon>
    </lineage>
</organism>
<evidence type="ECO:0000259" key="4">
    <source>
        <dbReference type="PROSITE" id="PS51000"/>
    </source>
</evidence>
<reference evidence="5 6" key="1">
    <citation type="submission" date="2024-04" db="EMBL/GenBank/DDBJ databases">
        <title>Bacillus oryzaecorticis sp. nov., a moderately halophilic bacterium isolated from rice husks.</title>
        <authorList>
            <person name="Zhu H.-S."/>
        </authorList>
    </citation>
    <scope>NUCLEOTIDE SEQUENCE [LARGE SCALE GENOMIC DNA]</scope>
    <source>
        <strain evidence="5 6">ZC255</strain>
    </source>
</reference>
<keyword evidence="5" id="KW-0238">DNA-binding</keyword>
<dbReference type="Pfam" id="PF00455">
    <property type="entry name" value="DeoRC"/>
    <property type="match status" value="1"/>
</dbReference>
<dbReference type="PANTHER" id="PTHR30363:SF51">
    <property type="entry name" value="HTH-TYPE TRANSCRIPTIONAL REPRESSOR GLCR"/>
    <property type="match status" value="1"/>
</dbReference>
<dbReference type="SMART" id="SM01134">
    <property type="entry name" value="DeoRC"/>
    <property type="match status" value="1"/>
</dbReference>
<dbReference type="SUPFAM" id="SSF46785">
    <property type="entry name" value="Winged helix' DNA-binding domain"/>
    <property type="match status" value="1"/>
</dbReference>
<dbReference type="Proteomes" id="UP001389717">
    <property type="component" value="Unassembled WGS sequence"/>
</dbReference>
<dbReference type="Gene3D" id="3.40.50.1360">
    <property type="match status" value="1"/>
</dbReference>
<dbReference type="EMBL" id="JBBYAF010000005">
    <property type="protein sequence ID" value="MEL3971508.1"/>
    <property type="molecule type" value="Genomic_DNA"/>
</dbReference>
<keyword evidence="2" id="KW-0804">Transcription</keyword>
<dbReference type="SUPFAM" id="SSF100950">
    <property type="entry name" value="NagB/RpiA/CoA transferase-like"/>
    <property type="match status" value="1"/>
</dbReference>
<protein>
    <submittedName>
        <fullName evidence="5">DeoR/GlpR family DNA-binding transcription regulator</fullName>
    </submittedName>
</protein>
<dbReference type="InterPro" id="IPR050313">
    <property type="entry name" value="Carb_Metab_HTH_regulators"/>
</dbReference>
<dbReference type="InterPro" id="IPR001034">
    <property type="entry name" value="DeoR_HTH"/>
</dbReference>
<dbReference type="GO" id="GO:0003677">
    <property type="term" value="F:DNA binding"/>
    <property type="evidence" value="ECO:0007669"/>
    <property type="project" value="UniProtKB-KW"/>
</dbReference>
<sequence length="260" mass="28774">MFSEERREKILEKVIKIGRVLAKDLAEEYNVSIDSIRRDLSIMEEDGLLKRTHGGAIPNPKARNKPQAPSIRYGEGKPAQVAIAKAAADYIKEDETVFIGGSSIHYLMLKYIPRNIGFTVVTNSVEIAYHLREFANVETYLIGGMMKASGNITDGLANEFSKQFTVDVNFTTAGGLTSRGLSTSTPEVAIFHNTILTNSRKNIVLMENHKLGMDMFAGMNIPLSKLDIVITDEKANEDKIQLIQSHGVHTIIALREDGHS</sequence>
<dbReference type="RefSeq" id="WP_341980824.1">
    <property type="nucleotide sequence ID" value="NZ_JBBYAF010000005.1"/>
</dbReference>
<dbReference type="PRINTS" id="PR00037">
    <property type="entry name" value="HTHLACR"/>
</dbReference>
<dbReference type="Pfam" id="PF08220">
    <property type="entry name" value="HTH_DeoR"/>
    <property type="match status" value="1"/>
</dbReference>